<proteinExistence type="predicted"/>
<evidence type="ECO:0000313" key="1">
    <source>
        <dbReference type="EMBL" id="GAA3927858.1"/>
    </source>
</evidence>
<accession>A0ABP7MQ16</accession>
<protein>
    <submittedName>
        <fullName evidence="1">Uncharacterized protein</fullName>
    </submittedName>
</protein>
<name>A0ABP7MQ16_9GAMM</name>
<comment type="caution">
    <text evidence="1">The sequence shown here is derived from an EMBL/GenBank/DDBJ whole genome shotgun (WGS) entry which is preliminary data.</text>
</comment>
<sequence length="111" mass="11933">MAVDQALDLGTVVSDPARYDGQQIVVAACISVVIHGVALLPCGERAPYVAIDEPDTGRSKFSQLVSYAHKNMGAYPEELPVLVGGEFRAIGMNGREISSISVERFQPHQGY</sequence>
<dbReference type="Proteomes" id="UP001501727">
    <property type="component" value="Unassembled WGS sequence"/>
</dbReference>
<organism evidence="1 2">
    <name type="scientific">Luteimonas lutimaris</name>
    <dbReference type="NCBI Taxonomy" id="698645"/>
    <lineage>
        <taxon>Bacteria</taxon>
        <taxon>Pseudomonadati</taxon>
        <taxon>Pseudomonadota</taxon>
        <taxon>Gammaproteobacteria</taxon>
        <taxon>Lysobacterales</taxon>
        <taxon>Lysobacteraceae</taxon>
        <taxon>Luteimonas</taxon>
    </lineage>
</organism>
<gene>
    <name evidence="1" type="ORF">GCM10022229_22230</name>
</gene>
<reference evidence="2" key="1">
    <citation type="journal article" date="2019" name="Int. J. Syst. Evol. Microbiol.">
        <title>The Global Catalogue of Microorganisms (GCM) 10K type strain sequencing project: providing services to taxonomists for standard genome sequencing and annotation.</title>
        <authorList>
            <consortium name="The Broad Institute Genomics Platform"/>
            <consortium name="The Broad Institute Genome Sequencing Center for Infectious Disease"/>
            <person name="Wu L."/>
            <person name="Ma J."/>
        </authorList>
    </citation>
    <scope>NUCLEOTIDE SEQUENCE [LARGE SCALE GENOMIC DNA]</scope>
    <source>
        <strain evidence="2">JCM 16916</strain>
    </source>
</reference>
<dbReference type="EMBL" id="BAAAZU010000018">
    <property type="protein sequence ID" value="GAA3927858.1"/>
    <property type="molecule type" value="Genomic_DNA"/>
</dbReference>
<keyword evidence="2" id="KW-1185">Reference proteome</keyword>
<evidence type="ECO:0000313" key="2">
    <source>
        <dbReference type="Proteomes" id="UP001501727"/>
    </source>
</evidence>